<organism evidence="2 3">
    <name type="scientific">Alteromonas phage vB_AmeP_R8W</name>
    <dbReference type="NCBI Taxonomy" id="2774152"/>
    <lineage>
        <taxon>Viruses</taxon>
        <taxon>Duplodnaviria</taxon>
        <taxon>Heunggongvirae</taxon>
        <taxon>Uroviricota</taxon>
        <taxon>Caudoviricetes</taxon>
        <taxon>Autographivirales</taxon>
        <taxon>Foturvirus</taxon>
        <taxon>Foturvirus R8W</taxon>
    </lineage>
</organism>
<feature type="region of interest" description="Disordered" evidence="1">
    <location>
        <begin position="1"/>
        <end position="32"/>
    </location>
</feature>
<proteinExistence type="predicted"/>
<reference evidence="2 3" key="1">
    <citation type="submission" date="2020-09" db="EMBL/GenBank/DDBJ databases">
        <authorList>
            <person name="Feng X."/>
            <person name="Yan W."/>
            <person name="Jiao N."/>
            <person name="Zhang R."/>
        </authorList>
    </citation>
    <scope>NUCLEOTIDE SEQUENCE [LARGE SCALE GENOMIC DNA]</scope>
</reference>
<evidence type="ECO:0000256" key="1">
    <source>
        <dbReference type="SAM" id="MobiDB-lite"/>
    </source>
</evidence>
<gene>
    <name evidence="2" type="ORF">vBAmePR8F_gp42</name>
</gene>
<protein>
    <submittedName>
        <fullName evidence="2">Putative internal virion protein</fullName>
    </submittedName>
</protein>
<name>A0A8E4RG25_9CAUD</name>
<evidence type="ECO:0000313" key="2">
    <source>
        <dbReference type="EMBL" id="QPI17702.1"/>
    </source>
</evidence>
<evidence type="ECO:0000313" key="3">
    <source>
        <dbReference type="Proteomes" id="UP000683418"/>
    </source>
</evidence>
<keyword evidence="3" id="KW-1185">Reference proteome</keyword>
<dbReference type="EMBL" id="MW043865">
    <property type="protein sequence ID" value="QPI17702.1"/>
    <property type="molecule type" value="Genomic_DNA"/>
</dbReference>
<sequence length="760" mass="84628">MAQFGQPERNATSDANAGVVNPPAVKSKARQYQTKEIFREGSPGLDAFAQSLGGALQKRLQDEANNINEQRANAAAVRQGTEHAINTVDEAKKHTGWERAIFGENVEYRAAQQRAAQNAVQSEYLKQATELDKYAGETPDQYAKRLQEGLDKVLEPYSDDKETKDLVAKAYHTMSAKLAAKQYESHYAYNQQQQRQTYLDQTVATFDQWNVDKDLISSPQEAAGFKHGIERFFAGATKPKGMTDIAWRGVINDGLSMSLRNGNIGAYNAAKANGWLGKLNEKETKTINEAVSAYDTKFSQDVQLAYENAEIAALEANNLEVASGIYQQLRDDLENFAVRSSGTERAELALAKGKSSALQGLRGAEKAAEKIAKDAFEAAEKARVEQERIDKIALALRTEDPVERAGALSGLQPKPKELEDVMDMTIIEDVGRLVGKEDISASEAVKNIMEQPAVAKSIAARIKGRQTNVPIVKRVAETFINGFHGMIDEDGQLNDKGIQAMQSLSQFAQNSDTFKHIVGDENFDKYEMIRRGMSVGQTVEMMNKDIDAYTKNKGNRDIYATQWQLGEKESKRERVSSLYKNFTGEKPNSASLAYAMEEINRGLVVYKGDMKLAEQYLKTSLQNASINYRGKTIVNGRDLDKVTDYNFEQLMDGAAAPVGNTSLLTPILMMGGMKASDDNPYIPLEDDVSFYKVDGTDGFFVDHPKFQQPIRVSSDTMKVWGDVLTQRNNFNRMEEESKGASFDGWLEEQENLRSRPMYPY</sequence>
<dbReference type="Proteomes" id="UP000683418">
    <property type="component" value="Segment"/>
</dbReference>
<accession>A0A8E4RG25</accession>